<dbReference type="InterPro" id="IPR045203">
    <property type="entry name" value="RanGAP1/2"/>
</dbReference>
<dbReference type="Proteomes" id="UP000054498">
    <property type="component" value="Unassembled WGS sequence"/>
</dbReference>
<protein>
    <submittedName>
        <fullName evidence="3">RAN GTPase-activating protein 1</fullName>
    </submittedName>
</protein>
<feature type="region of interest" description="Disordered" evidence="2">
    <location>
        <begin position="482"/>
        <end position="519"/>
    </location>
</feature>
<dbReference type="GeneID" id="25734903"/>
<dbReference type="STRING" id="145388.A0A0D2K6G0"/>
<dbReference type="OrthoDB" id="120976at2759"/>
<dbReference type="AlphaFoldDB" id="A0A0D2K6G0"/>
<dbReference type="Gene3D" id="3.80.10.10">
    <property type="entry name" value="Ribonuclease Inhibitor"/>
    <property type="match status" value="2"/>
</dbReference>
<dbReference type="SMART" id="SM00368">
    <property type="entry name" value="LRR_RI"/>
    <property type="match status" value="9"/>
</dbReference>
<accession>A0A0D2K6G0</accession>
<dbReference type="Pfam" id="PF13516">
    <property type="entry name" value="LRR_6"/>
    <property type="match status" value="4"/>
</dbReference>
<name>A0A0D2K6G0_9CHLO</name>
<organism evidence="3 4">
    <name type="scientific">Monoraphidium neglectum</name>
    <dbReference type="NCBI Taxonomy" id="145388"/>
    <lineage>
        <taxon>Eukaryota</taxon>
        <taxon>Viridiplantae</taxon>
        <taxon>Chlorophyta</taxon>
        <taxon>core chlorophytes</taxon>
        <taxon>Chlorophyceae</taxon>
        <taxon>CS clade</taxon>
        <taxon>Sphaeropleales</taxon>
        <taxon>Selenastraceae</taxon>
        <taxon>Monoraphidium</taxon>
    </lineage>
</organism>
<dbReference type="InterPro" id="IPR001611">
    <property type="entry name" value="Leu-rich_rpt"/>
</dbReference>
<sequence>MAWSLSDKERAGTAARIAANISTLAFFRGREFSDADAQEIAAAIEKKAYTAALVAARTTTGDRPAAEITSGYIRKLAELVLEAVKQGITKADAAPSAAGSGEEHDLFGSRDFLDAESAEKALAPLLAARAAIKKVRFSTKSFGRDAAGVAARALRSVAHVLEHADMSDIIAGRAEDEALEALRIMSAALATARLKHLNLSDNALGEKGVRAAADAFVGQEGLEFLSLQNVGCSVHACKAVAELLRHTAALTGLHLFNNMSGDEGATYISTVLARAPAMADFRMASSRVGPAGGIALAQGLSAGRVLVRLDLSDNPMTSEVAPALAAALAQQPQLRALNLNDTSLTDEGVATVCKGLVGAAPELQELELALNEITPQGAVAVAAALANKKHLTKLNLRENELESAGAAAVARALPGLPALQFLDLAANQFSRAGALAVARGLVSGGRQSFSRLVLDENYLTDDAVEAVRDLLVGALGGDSCLSAEELDPDAAEEEEEEEEGMQDDEGDALAAALEKGAHI</sequence>
<dbReference type="KEGG" id="mng:MNEG_2025"/>
<comment type="subcellular location">
    <subcellularLocation>
        <location evidence="1">Cytoplasm</location>
        <location evidence="1">Cytoskeleton</location>
        <location evidence="1">Cilium axoneme</location>
    </subcellularLocation>
</comment>
<dbReference type="GO" id="GO:0005930">
    <property type="term" value="C:axoneme"/>
    <property type="evidence" value="ECO:0007669"/>
    <property type="project" value="UniProtKB-SubCell"/>
</dbReference>
<evidence type="ECO:0000256" key="1">
    <source>
        <dbReference type="ARBA" id="ARBA00004430"/>
    </source>
</evidence>
<evidence type="ECO:0000313" key="4">
    <source>
        <dbReference type="Proteomes" id="UP000054498"/>
    </source>
</evidence>
<gene>
    <name evidence="3" type="ORF">MNEG_2025</name>
</gene>
<evidence type="ECO:0000313" key="3">
    <source>
        <dbReference type="EMBL" id="KIZ05933.1"/>
    </source>
</evidence>
<feature type="compositionally biased region" description="Acidic residues" evidence="2">
    <location>
        <begin position="484"/>
        <end position="507"/>
    </location>
</feature>
<dbReference type="GO" id="GO:0005096">
    <property type="term" value="F:GTPase activator activity"/>
    <property type="evidence" value="ECO:0007669"/>
    <property type="project" value="InterPro"/>
</dbReference>
<dbReference type="EMBL" id="KK100438">
    <property type="protein sequence ID" value="KIZ05933.1"/>
    <property type="molecule type" value="Genomic_DNA"/>
</dbReference>
<dbReference type="SUPFAM" id="SSF52047">
    <property type="entry name" value="RNI-like"/>
    <property type="match status" value="1"/>
</dbReference>
<dbReference type="PANTHER" id="PTHR46761:SF2">
    <property type="entry name" value="RAN GTPASE-ACTIVATING PROTEIN 1"/>
    <property type="match status" value="1"/>
</dbReference>
<dbReference type="InterPro" id="IPR032675">
    <property type="entry name" value="LRR_dom_sf"/>
</dbReference>
<keyword evidence="4" id="KW-1185">Reference proteome</keyword>
<dbReference type="InterPro" id="IPR038214">
    <property type="entry name" value="WPP_sf"/>
</dbReference>
<dbReference type="RefSeq" id="XP_013904952.1">
    <property type="nucleotide sequence ID" value="XM_014049498.1"/>
</dbReference>
<proteinExistence type="predicted"/>
<reference evidence="3 4" key="1">
    <citation type="journal article" date="2013" name="BMC Genomics">
        <title>Reconstruction of the lipid metabolism for the microalga Monoraphidium neglectum from its genome sequence reveals characteristics suitable for biofuel production.</title>
        <authorList>
            <person name="Bogen C."/>
            <person name="Al-Dilaimi A."/>
            <person name="Albersmeier A."/>
            <person name="Wichmann J."/>
            <person name="Grundmann M."/>
            <person name="Rupp O."/>
            <person name="Lauersen K.J."/>
            <person name="Blifernez-Klassen O."/>
            <person name="Kalinowski J."/>
            <person name="Goesmann A."/>
            <person name="Mussgnug J.H."/>
            <person name="Kruse O."/>
        </authorList>
    </citation>
    <scope>NUCLEOTIDE SEQUENCE [LARGE SCALE GENOMIC DNA]</scope>
    <source>
        <strain evidence="3 4">SAG 48.87</strain>
    </source>
</reference>
<dbReference type="PANTHER" id="PTHR46761">
    <property type="entry name" value="RAN GTPASE-ACTIVATING PROTEIN 1"/>
    <property type="match status" value="1"/>
</dbReference>
<feature type="compositionally biased region" description="Low complexity" evidence="2">
    <location>
        <begin position="508"/>
        <end position="519"/>
    </location>
</feature>
<dbReference type="Gene3D" id="1.10.246.200">
    <property type="entry name" value="WPP domain"/>
    <property type="match status" value="1"/>
</dbReference>
<evidence type="ECO:0000256" key="2">
    <source>
        <dbReference type="SAM" id="MobiDB-lite"/>
    </source>
</evidence>